<comment type="similarity">
    <text evidence="1">Belongs to the GST superfamily. Theta family.</text>
</comment>
<comment type="subunit">
    <text evidence="2">Homodimer.</text>
</comment>
<dbReference type="Pfam" id="PF13417">
    <property type="entry name" value="GST_N_3"/>
    <property type="match status" value="1"/>
</dbReference>
<feature type="domain" description="GST C-terminal" evidence="9">
    <location>
        <begin position="87"/>
        <end position="215"/>
    </location>
</feature>
<dbReference type="AlphaFoldDB" id="A0A1J1HR02"/>
<evidence type="ECO:0000256" key="4">
    <source>
        <dbReference type="ARBA" id="ARBA00022679"/>
    </source>
</evidence>
<accession>A0A1J1HR02</accession>
<dbReference type="GO" id="GO:0006749">
    <property type="term" value="P:glutathione metabolic process"/>
    <property type="evidence" value="ECO:0007669"/>
    <property type="project" value="TreeGrafter"/>
</dbReference>
<evidence type="ECO:0000256" key="1">
    <source>
        <dbReference type="ARBA" id="ARBA00009899"/>
    </source>
</evidence>
<dbReference type="PANTHER" id="PTHR43969:SF7">
    <property type="entry name" value="GST-CONTAINING FLYWCH ZINC-FINGER PROTEIN"/>
    <property type="match status" value="1"/>
</dbReference>
<dbReference type="SUPFAM" id="SSF47616">
    <property type="entry name" value="GST C-terminal domain-like"/>
    <property type="match status" value="1"/>
</dbReference>
<evidence type="ECO:0000256" key="7">
    <source>
        <dbReference type="SAM" id="Phobius"/>
    </source>
</evidence>
<dbReference type="Gene3D" id="1.20.1050.10">
    <property type="match status" value="1"/>
</dbReference>
<evidence type="ECO:0000256" key="6">
    <source>
        <dbReference type="ARBA" id="ARBA00047960"/>
    </source>
</evidence>
<keyword evidence="4" id="KW-0808">Transferase</keyword>
<dbReference type="STRING" id="568069.A0A1J1HR02"/>
<keyword evidence="7" id="KW-1133">Transmembrane helix</keyword>
<dbReference type="FunFam" id="1.20.1050.10:FF:000007">
    <property type="entry name" value="Glutathione S-transferase 1-1"/>
    <property type="match status" value="1"/>
</dbReference>
<gene>
    <name evidence="10" type="ORF">CLUMA_CG004112</name>
</gene>
<dbReference type="InterPro" id="IPR036282">
    <property type="entry name" value="Glutathione-S-Trfase_C_sf"/>
</dbReference>
<dbReference type="EMBL" id="CVRI01000019">
    <property type="protein sequence ID" value="CRK90496.1"/>
    <property type="molecule type" value="Genomic_DNA"/>
</dbReference>
<dbReference type="SFLD" id="SFLDG00358">
    <property type="entry name" value="Main_(cytGST)"/>
    <property type="match status" value="1"/>
</dbReference>
<reference evidence="10 11" key="1">
    <citation type="submission" date="2015-04" db="EMBL/GenBank/DDBJ databases">
        <authorList>
            <person name="Syromyatnikov M.Y."/>
            <person name="Popov V.N."/>
        </authorList>
    </citation>
    <scope>NUCLEOTIDE SEQUENCE [LARGE SCALE GENOMIC DNA]</scope>
</reference>
<evidence type="ECO:0000256" key="2">
    <source>
        <dbReference type="ARBA" id="ARBA00011738"/>
    </source>
</evidence>
<evidence type="ECO:0000313" key="11">
    <source>
        <dbReference type="Proteomes" id="UP000183832"/>
    </source>
</evidence>
<keyword evidence="11" id="KW-1185">Reference proteome</keyword>
<dbReference type="OrthoDB" id="4951845at2759"/>
<evidence type="ECO:0000256" key="3">
    <source>
        <dbReference type="ARBA" id="ARBA00012452"/>
    </source>
</evidence>
<dbReference type="PROSITE" id="PS50404">
    <property type="entry name" value="GST_NTER"/>
    <property type="match status" value="1"/>
</dbReference>
<protein>
    <recommendedName>
        <fullName evidence="3">glutathione transferase</fullName>
        <ecNumber evidence="3">2.5.1.18</ecNumber>
    </recommendedName>
    <alternativeName>
        <fullName evidence="5">GST class-theta</fullName>
    </alternativeName>
</protein>
<dbReference type="InterPro" id="IPR040079">
    <property type="entry name" value="Glutathione_S-Trfase"/>
</dbReference>
<dbReference type="InterPro" id="IPR010987">
    <property type="entry name" value="Glutathione-S-Trfase_C-like"/>
</dbReference>
<dbReference type="EC" id="2.5.1.18" evidence="3"/>
<dbReference type="InterPro" id="IPR036249">
    <property type="entry name" value="Thioredoxin-like_sf"/>
</dbReference>
<dbReference type="Proteomes" id="UP000183832">
    <property type="component" value="Unassembled WGS sequence"/>
</dbReference>
<evidence type="ECO:0000259" key="9">
    <source>
        <dbReference type="PROSITE" id="PS50405"/>
    </source>
</evidence>
<dbReference type="GO" id="GO:0004364">
    <property type="term" value="F:glutathione transferase activity"/>
    <property type="evidence" value="ECO:0007669"/>
    <property type="project" value="UniProtKB-EC"/>
</dbReference>
<dbReference type="InterPro" id="IPR004046">
    <property type="entry name" value="GST_C"/>
</dbReference>
<feature type="domain" description="GST N-terminal" evidence="8">
    <location>
        <begin position="1"/>
        <end position="81"/>
    </location>
</feature>
<evidence type="ECO:0000256" key="5">
    <source>
        <dbReference type="ARBA" id="ARBA00041523"/>
    </source>
</evidence>
<dbReference type="SFLD" id="SFLDS00019">
    <property type="entry name" value="Glutathione_Transferase_(cytos"/>
    <property type="match status" value="1"/>
</dbReference>
<comment type="catalytic activity">
    <reaction evidence="6">
        <text>RX + glutathione = an S-substituted glutathione + a halide anion + H(+)</text>
        <dbReference type="Rhea" id="RHEA:16437"/>
        <dbReference type="ChEBI" id="CHEBI:15378"/>
        <dbReference type="ChEBI" id="CHEBI:16042"/>
        <dbReference type="ChEBI" id="CHEBI:17792"/>
        <dbReference type="ChEBI" id="CHEBI:57925"/>
        <dbReference type="ChEBI" id="CHEBI:90779"/>
        <dbReference type="EC" id="2.5.1.18"/>
    </reaction>
</comment>
<proteinExistence type="inferred from homology"/>
<organism evidence="10 11">
    <name type="scientific">Clunio marinus</name>
    <dbReference type="NCBI Taxonomy" id="568069"/>
    <lineage>
        <taxon>Eukaryota</taxon>
        <taxon>Metazoa</taxon>
        <taxon>Ecdysozoa</taxon>
        <taxon>Arthropoda</taxon>
        <taxon>Hexapoda</taxon>
        <taxon>Insecta</taxon>
        <taxon>Pterygota</taxon>
        <taxon>Neoptera</taxon>
        <taxon>Endopterygota</taxon>
        <taxon>Diptera</taxon>
        <taxon>Nematocera</taxon>
        <taxon>Chironomoidea</taxon>
        <taxon>Chironomidae</taxon>
        <taxon>Clunio</taxon>
    </lineage>
</organism>
<dbReference type="Gene3D" id="3.40.30.10">
    <property type="entry name" value="Glutaredoxin"/>
    <property type="match status" value="1"/>
</dbReference>
<dbReference type="InterPro" id="IPR004045">
    <property type="entry name" value="Glutathione_S-Trfase_N"/>
</dbReference>
<evidence type="ECO:0000313" key="10">
    <source>
        <dbReference type="EMBL" id="CRK90496.1"/>
    </source>
</evidence>
<dbReference type="PANTHER" id="PTHR43969">
    <property type="entry name" value="GLUTATHIONE S TRANSFERASE D10, ISOFORM A-RELATED"/>
    <property type="match status" value="1"/>
</dbReference>
<dbReference type="Pfam" id="PF00043">
    <property type="entry name" value="GST_C"/>
    <property type="match status" value="1"/>
</dbReference>
<keyword evidence="7" id="KW-0472">Membrane</keyword>
<sequence>MITLHALTDGPPSVAVRILLEHLKVPYVFRYVKYYEGETLTDDFWKLNPQREIPVIDDNGFLLSEHVAIMQYICDKYAPKSSLYPVEARHRAIVNQRLCFNTSFFYSAIAAAIVAPIFFDYPQTEQGIKRVHNVLGVFEEYMKRLGKKYVAGDTVTIADISLACSSTVLEAARFDLSLYPLVKKWYETFKNENKEMWIYAQKALDEVANYAVSPPDMSKMVHPIHPMKKK</sequence>
<evidence type="ECO:0000259" key="8">
    <source>
        <dbReference type="PROSITE" id="PS50404"/>
    </source>
</evidence>
<dbReference type="PROSITE" id="PS50405">
    <property type="entry name" value="GST_CTER"/>
    <property type="match status" value="1"/>
</dbReference>
<name>A0A1J1HR02_9DIPT</name>
<dbReference type="SUPFAM" id="SSF52833">
    <property type="entry name" value="Thioredoxin-like"/>
    <property type="match status" value="1"/>
</dbReference>
<keyword evidence="7" id="KW-0812">Transmembrane</keyword>
<feature type="transmembrane region" description="Helical" evidence="7">
    <location>
        <begin position="98"/>
        <end position="119"/>
    </location>
</feature>